<proteinExistence type="inferred from homology"/>
<dbReference type="GO" id="GO:0003677">
    <property type="term" value="F:DNA binding"/>
    <property type="evidence" value="ECO:0007669"/>
    <property type="project" value="UniProtKB-KW"/>
</dbReference>
<dbReference type="Pfam" id="PF01479">
    <property type="entry name" value="S4"/>
    <property type="match status" value="1"/>
</dbReference>
<evidence type="ECO:0000256" key="4">
    <source>
        <dbReference type="PROSITE-ProRule" id="PRU00182"/>
    </source>
</evidence>
<protein>
    <submittedName>
        <fullName evidence="7">Heat shock protein Hsp15</fullName>
    </submittedName>
</protein>
<dbReference type="InterPro" id="IPR025708">
    <property type="entry name" value="HSP15"/>
</dbReference>
<evidence type="ECO:0000313" key="8">
    <source>
        <dbReference type="Proteomes" id="UP000199119"/>
    </source>
</evidence>
<dbReference type="EMBL" id="FONX01000018">
    <property type="protein sequence ID" value="SFF23332.1"/>
    <property type="molecule type" value="Genomic_DNA"/>
</dbReference>
<dbReference type="Proteomes" id="UP000199119">
    <property type="component" value="Unassembled WGS sequence"/>
</dbReference>
<evidence type="ECO:0000256" key="1">
    <source>
        <dbReference type="ARBA" id="ARBA00008396"/>
    </source>
</evidence>
<comment type="similarity">
    <text evidence="1">Belongs to the HSP15 family.</text>
</comment>
<evidence type="ECO:0000313" key="7">
    <source>
        <dbReference type="EMBL" id="SFF23332.1"/>
    </source>
</evidence>
<keyword evidence="3" id="KW-0238">DNA-binding</keyword>
<keyword evidence="2 4" id="KW-0694">RNA-binding</keyword>
<name>A0A1I2H0Y8_9BURK</name>
<dbReference type="GO" id="GO:0003727">
    <property type="term" value="F:single-stranded RNA binding"/>
    <property type="evidence" value="ECO:0007669"/>
    <property type="project" value="InterPro"/>
</dbReference>
<evidence type="ECO:0000256" key="3">
    <source>
        <dbReference type="ARBA" id="ARBA00023125"/>
    </source>
</evidence>
<dbReference type="PROSITE" id="PS50889">
    <property type="entry name" value="S4"/>
    <property type="match status" value="1"/>
</dbReference>
<dbReference type="STRING" id="1177982.SAMN04489711_11854"/>
<dbReference type="GO" id="GO:0034605">
    <property type="term" value="P:cellular response to heat"/>
    <property type="evidence" value="ECO:0007669"/>
    <property type="project" value="InterPro"/>
</dbReference>
<dbReference type="AlphaFoldDB" id="A0A1I2H0Y8"/>
<reference evidence="8" key="1">
    <citation type="submission" date="2016-10" db="EMBL/GenBank/DDBJ databases">
        <authorList>
            <person name="Varghese N."/>
            <person name="Submissions S."/>
        </authorList>
    </citation>
    <scope>NUCLEOTIDE SEQUENCE [LARGE SCALE GENOMIC DNA]</scope>
    <source>
        <strain evidence="8">DSM 27981</strain>
    </source>
</reference>
<keyword evidence="8" id="KW-1185">Reference proteome</keyword>
<organism evidence="7 8">
    <name type="scientific">Paracidovorax wautersii</name>
    <dbReference type="NCBI Taxonomy" id="1177982"/>
    <lineage>
        <taxon>Bacteria</taxon>
        <taxon>Pseudomonadati</taxon>
        <taxon>Pseudomonadota</taxon>
        <taxon>Betaproteobacteria</taxon>
        <taxon>Burkholderiales</taxon>
        <taxon>Comamonadaceae</taxon>
        <taxon>Paracidovorax</taxon>
    </lineage>
</organism>
<dbReference type="RefSeq" id="WP_092941446.1">
    <property type="nucleotide sequence ID" value="NZ_FONX01000018.1"/>
</dbReference>
<gene>
    <name evidence="7" type="ORF">SAMN04489711_11854</name>
</gene>
<dbReference type="OrthoDB" id="9797176at2"/>
<dbReference type="SUPFAM" id="SSF55174">
    <property type="entry name" value="Alpha-L RNA-binding motif"/>
    <property type="match status" value="1"/>
</dbReference>
<feature type="region of interest" description="Disordered" evidence="5">
    <location>
        <begin position="107"/>
        <end position="145"/>
    </location>
</feature>
<dbReference type="InterPro" id="IPR002942">
    <property type="entry name" value="S4_RNA-bd"/>
</dbReference>
<dbReference type="CDD" id="cd00165">
    <property type="entry name" value="S4"/>
    <property type="match status" value="1"/>
</dbReference>
<dbReference type="InterPro" id="IPR036986">
    <property type="entry name" value="S4_RNA-bd_sf"/>
</dbReference>
<dbReference type="Gene3D" id="3.10.290.10">
    <property type="entry name" value="RNA-binding S4 domain"/>
    <property type="match status" value="1"/>
</dbReference>
<keyword evidence="7" id="KW-0346">Stress response</keyword>
<dbReference type="PIRSF" id="PIRSF016821">
    <property type="entry name" value="HSP15"/>
    <property type="match status" value="1"/>
</dbReference>
<accession>A0A1I2H0Y8</accession>
<sequence>MTTTTSKTPLAAMRLDKWLWCARFYKTRSLATEEIGKGRVTVNGQQAKAARDVRPGDTLELRQGPVQRTVVIRALSGMRGPAPVAQLLFEETPESIAARAAAAELRRLAPEPAASLQEGRPTKRDRRNIDRAGDWGQRWSASLDD</sequence>
<evidence type="ECO:0000256" key="5">
    <source>
        <dbReference type="SAM" id="MobiDB-lite"/>
    </source>
</evidence>
<feature type="domain" description="RNA-binding S4" evidence="6">
    <location>
        <begin position="13"/>
        <end position="76"/>
    </location>
</feature>
<evidence type="ECO:0000256" key="2">
    <source>
        <dbReference type="ARBA" id="ARBA00022884"/>
    </source>
</evidence>
<evidence type="ECO:0000259" key="6">
    <source>
        <dbReference type="SMART" id="SM00363"/>
    </source>
</evidence>
<dbReference type="GO" id="GO:0043023">
    <property type="term" value="F:ribosomal large subunit binding"/>
    <property type="evidence" value="ECO:0007669"/>
    <property type="project" value="InterPro"/>
</dbReference>
<dbReference type="SMART" id="SM00363">
    <property type="entry name" value="S4"/>
    <property type="match status" value="1"/>
</dbReference>